<evidence type="ECO:0000313" key="11">
    <source>
        <dbReference type="EMBL" id="KAJ1997997.1"/>
    </source>
</evidence>
<dbReference type="SUPFAM" id="SSF103243">
    <property type="entry name" value="KA1-like"/>
    <property type="match status" value="1"/>
</dbReference>
<protein>
    <recommendedName>
        <fullName evidence="1">non-specific serine/threonine protein kinase</fullName>
        <ecNumber evidence="1">2.7.11.1</ecNumber>
    </recommendedName>
</protein>
<keyword evidence="12" id="KW-1185">Reference proteome</keyword>
<organism evidence="11 12">
    <name type="scientific">Coemansia thaxteri</name>
    <dbReference type="NCBI Taxonomy" id="2663907"/>
    <lineage>
        <taxon>Eukaryota</taxon>
        <taxon>Fungi</taxon>
        <taxon>Fungi incertae sedis</taxon>
        <taxon>Zoopagomycota</taxon>
        <taxon>Kickxellomycotina</taxon>
        <taxon>Kickxellomycetes</taxon>
        <taxon>Kickxellales</taxon>
        <taxon>Kickxellaceae</taxon>
        <taxon>Coemansia</taxon>
    </lineage>
</organism>
<proteinExistence type="predicted"/>
<comment type="catalytic activity">
    <reaction evidence="7">
        <text>L-threonyl-[protein] + ATP = O-phospho-L-threonyl-[protein] + ADP + H(+)</text>
        <dbReference type="Rhea" id="RHEA:46608"/>
        <dbReference type="Rhea" id="RHEA-COMP:11060"/>
        <dbReference type="Rhea" id="RHEA-COMP:11605"/>
        <dbReference type="ChEBI" id="CHEBI:15378"/>
        <dbReference type="ChEBI" id="CHEBI:30013"/>
        <dbReference type="ChEBI" id="CHEBI:30616"/>
        <dbReference type="ChEBI" id="CHEBI:61977"/>
        <dbReference type="ChEBI" id="CHEBI:456216"/>
        <dbReference type="EC" id="2.7.11.1"/>
    </reaction>
</comment>
<feature type="region of interest" description="Disordered" evidence="9">
    <location>
        <begin position="79"/>
        <end position="108"/>
    </location>
</feature>
<dbReference type="EC" id="2.7.11.1" evidence="1"/>
<dbReference type="Gene3D" id="3.30.310.80">
    <property type="entry name" value="Kinase associated domain 1, KA1"/>
    <property type="match status" value="1"/>
</dbReference>
<dbReference type="EMBL" id="JANBQF010001116">
    <property type="protein sequence ID" value="KAJ1997997.1"/>
    <property type="molecule type" value="Genomic_DNA"/>
</dbReference>
<feature type="region of interest" description="Disordered" evidence="9">
    <location>
        <begin position="272"/>
        <end position="304"/>
    </location>
</feature>
<evidence type="ECO:0000256" key="6">
    <source>
        <dbReference type="ARBA" id="ARBA00022840"/>
    </source>
</evidence>
<gene>
    <name evidence="11" type="primary">KIN2_3</name>
    <name evidence="11" type="ORF">H4R26_005622</name>
</gene>
<dbReference type="InterPro" id="IPR001772">
    <property type="entry name" value="KA1_dom"/>
</dbReference>
<reference evidence="11" key="1">
    <citation type="submission" date="2022-07" db="EMBL/GenBank/DDBJ databases">
        <title>Phylogenomic reconstructions and comparative analyses of Kickxellomycotina fungi.</title>
        <authorList>
            <person name="Reynolds N.K."/>
            <person name="Stajich J.E."/>
            <person name="Barry K."/>
            <person name="Grigoriev I.V."/>
            <person name="Crous P."/>
            <person name="Smith M.E."/>
        </authorList>
    </citation>
    <scope>NUCLEOTIDE SEQUENCE</scope>
    <source>
        <strain evidence="11">IMI 214461</strain>
    </source>
</reference>
<evidence type="ECO:0000256" key="4">
    <source>
        <dbReference type="ARBA" id="ARBA00022741"/>
    </source>
</evidence>
<dbReference type="GO" id="GO:0005524">
    <property type="term" value="F:ATP binding"/>
    <property type="evidence" value="ECO:0007669"/>
    <property type="project" value="UniProtKB-KW"/>
</dbReference>
<evidence type="ECO:0000256" key="9">
    <source>
        <dbReference type="SAM" id="MobiDB-lite"/>
    </source>
</evidence>
<evidence type="ECO:0000313" key="12">
    <source>
        <dbReference type="Proteomes" id="UP001150907"/>
    </source>
</evidence>
<evidence type="ECO:0000256" key="7">
    <source>
        <dbReference type="ARBA" id="ARBA00047899"/>
    </source>
</evidence>
<feature type="region of interest" description="Disordered" evidence="9">
    <location>
        <begin position="1"/>
        <end position="36"/>
    </location>
</feature>
<feature type="compositionally biased region" description="Gly residues" evidence="9">
    <location>
        <begin position="87"/>
        <end position="102"/>
    </location>
</feature>
<sequence>MQSVEAKRSDAASGVGFSRPDILRSHSHAPNARPQGFVLPERIAEVSEPPTPYELWSDSALRQDADKVLRTEAFFASPKHADSVPAGNGGRGGPSNGLGGTAAAGQQTSGTGMVEFKLSPDLDLPAPYDTSDTSDLGNIASAPPRADEHLKPVFLKGLFSVSTTSTRSPTAIRDNLLGVLSDMPLRFHEGKGYFTCSMATTTGPGNLQGDALGSLAQDDMTTSLSSGLHKPKRSLRLPVVDRKISFRRRPKPSDKVPLAPAAHISTRLAATRDDMSSNEENLSVSHHSVADLSSDDAKDHRCQPATETATETVVPFAQSATKSANCNAICFQIFLVRMPLLGLCGLQFRRVSGPTWKYKDLCSEILKRLKL</sequence>
<feature type="compositionally biased region" description="Basic and acidic residues" evidence="9">
    <location>
        <begin position="1"/>
        <end position="10"/>
    </location>
</feature>
<evidence type="ECO:0000259" key="10">
    <source>
        <dbReference type="PROSITE" id="PS50032"/>
    </source>
</evidence>
<evidence type="ECO:0000256" key="1">
    <source>
        <dbReference type="ARBA" id="ARBA00012513"/>
    </source>
</evidence>
<dbReference type="GO" id="GO:0004674">
    <property type="term" value="F:protein serine/threonine kinase activity"/>
    <property type="evidence" value="ECO:0007669"/>
    <property type="project" value="UniProtKB-KW"/>
</dbReference>
<evidence type="ECO:0000256" key="3">
    <source>
        <dbReference type="ARBA" id="ARBA00022679"/>
    </source>
</evidence>
<comment type="catalytic activity">
    <reaction evidence="8">
        <text>L-seryl-[protein] + ATP = O-phospho-L-seryl-[protein] + ADP + H(+)</text>
        <dbReference type="Rhea" id="RHEA:17989"/>
        <dbReference type="Rhea" id="RHEA-COMP:9863"/>
        <dbReference type="Rhea" id="RHEA-COMP:11604"/>
        <dbReference type="ChEBI" id="CHEBI:15378"/>
        <dbReference type="ChEBI" id="CHEBI:29999"/>
        <dbReference type="ChEBI" id="CHEBI:30616"/>
        <dbReference type="ChEBI" id="CHEBI:83421"/>
        <dbReference type="ChEBI" id="CHEBI:456216"/>
        <dbReference type="EC" id="2.7.11.1"/>
    </reaction>
</comment>
<evidence type="ECO:0000256" key="2">
    <source>
        <dbReference type="ARBA" id="ARBA00022527"/>
    </source>
</evidence>
<accession>A0A9W8BER3</accession>
<dbReference type="InterPro" id="IPR028375">
    <property type="entry name" value="KA1/Ssp2_C"/>
</dbReference>
<dbReference type="PROSITE" id="PS50032">
    <property type="entry name" value="KA1"/>
    <property type="match status" value="1"/>
</dbReference>
<dbReference type="Proteomes" id="UP001150907">
    <property type="component" value="Unassembled WGS sequence"/>
</dbReference>
<feature type="domain" description="KA1" evidence="10">
    <location>
        <begin position="322"/>
        <end position="371"/>
    </location>
</feature>
<keyword evidence="3 11" id="KW-0808">Transferase</keyword>
<comment type="caution">
    <text evidence="11">The sequence shown here is derived from an EMBL/GenBank/DDBJ whole genome shotgun (WGS) entry which is preliminary data.</text>
</comment>
<keyword evidence="5 11" id="KW-0418">Kinase</keyword>
<evidence type="ECO:0000256" key="5">
    <source>
        <dbReference type="ARBA" id="ARBA00022777"/>
    </source>
</evidence>
<evidence type="ECO:0000256" key="8">
    <source>
        <dbReference type="ARBA" id="ARBA00048679"/>
    </source>
</evidence>
<keyword evidence="6" id="KW-0067">ATP-binding</keyword>
<dbReference type="AlphaFoldDB" id="A0A9W8BER3"/>
<keyword evidence="4" id="KW-0547">Nucleotide-binding</keyword>
<name>A0A9W8BER3_9FUNG</name>
<dbReference type="OrthoDB" id="193931at2759"/>
<keyword evidence="2" id="KW-0723">Serine/threonine-protein kinase</keyword>
<dbReference type="Pfam" id="PF02149">
    <property type="entry name" value="KA1"/>
    <property type="match status" value="1"/>
</dbReference>